<sequence length="49" mass="5419">MTTNNTQIQAVVFDWAGTTVDFGSRAPILAFMALFKDNKVEITVEEARA</sequence>
<dbReference type="EC" id="3.11.1.1" evidence="1"/>
<organism evidence="1 2">
    <name type="scientific">Acinetobacter baumannii</name>
    <dbReference type="NCBI Taxonomy" id="470"/>
    <lineage>
        <taxon>Bacteria</taxon>
        <taxon>Pseudomonadati</taxon>
        <taxon>Pseudomonadota</taxon>
        <taxon>Gammaproteobacteria</taxon>
        <taxon>Moraxellales</taxon>
        <taxon>Moraxellaceae</taxon>
        <taxon>Acinetobacter</taxon>
        <taxon>Acinetobacter calcoaceticus/baumannii complex</taxon>
    </lineage>
</organism>
<dbReference type="InterPro" id="IPR036412">
    <property type="entry name" value="HAD-like_sf"/>
</dbReference>
<dbReference type="Proteomes" id="UP000280073">
    <property type="component" value="Unassembled WGS sequence"/>
</dbReference>
<accession>A0A429MK73</accession>
<dbReference type="GO" id="GO:0050194">
    <property type="term" value="F:phosphonoacetaldehyde hydrolase activity"/>
    <property type="evidence" value="ECO:0007669"/>
    <property type="project" value="UniProtKB-EC"/>
</dbReference>
<gene>
    <name evidence="1" type="ORF">EA686_20985</name>
</gene>
<proteinExistence type="predicted"/>
<feature type="non-terminal residue" evidence="1">
    <location>
        <position position="49"/>
    </location>
</feature>
<comment type="caution">
    <text evidence="1">The sequence shown here is derived from an EMBL/GenBank/DDBJ whole genome shotgun (WGS) entry which is preliminary data.</text>
</comment>
<evidence type="ECO:0000313" key="1">
    <source>
        <dbReference type="EMBL" id="RSR43429.1"/>
    </source>
</evidence>
<dbReference type="SUPFAM" id="SSF56784">
    <property type="entry name" value="HAD-like"/>
    <property type="match status" value="1"/>
</dbReference>
<reference evidence="1 2" key="1">
    <citation type="submission" date="2018-10" db="EMBL/GenBank/DDBJ databases">
        <title>GWAS and RNA-Seq identify cryptic mechanisms of antimicrobial resistance in Acinetobacter baumannii.</title>
        <authorList>
            <person name="Sahl J.W."/>
        </authorList>
    </citation>
    <scope>NUCLEOTIDE SEQUENCE [LARGE SCALE GENOMIC DNA]</scope>
    <source>
        <strain evidence="1 2">TG28175</strain>
    </source>
</reference>
<protein>
    <submittedName>
        <fullName evidence="1">Phosphonoacetaldehyde hydrolase</fullName>
        <ecNumber evidence="1">3.11.1.1</ecNumber>
    </submittedName>
</protein>
<dbReference type="AlphaFoldDB" id="A0A429MK73"/>
<keyword evidence="1" id="KW-0378">Hydrolase</keyword>
<dbReference type="EMBL" id="RFDI01001430">
    <property type="protein sequence ID" value="RSR43429.1"/>
    <property type="molecule type" value="Genomic_DNA"/>
</dbReference>
<evidence type="ECO:0000313" key="2">
    <source>
        <dbReference type="Proteomes" id="UP000280073"/>
    </source>
</evidence>
<name>A0A429MK73_ACIBA</name>